<evidence type="ECO:0000256" key="8">
    <source>
        <dbReference type="ARBA" id="ARBA00022842"/>
    </source>
</evidence>
<dbReference type="AlphaFoldDB" id="A0A2H8TIA2"/>
<evidence type="ECO:0000313" key="11">
    <source>
        <dbReference type="EMBL" id="MBW13844.1"/>
    </source>
</evidence>
<dbReference type="EC" id="3.6.1.52" evidence="4"/>
<dbReference type="PANTHER" id="PTHR12629:SF0">
    <property type="entry name" value="DIPHOSPHOINOSITOL-POLYPHOSPHATE DIPHOSPHATASE"/>
    <property type="match status" value="1"/>
</dbReference>
<evidence type="ECO:0000256" key="1">
    <source>
        <dbReference type="ARBA" id="ARBA00001946"/>
    </source>
</evidence>
<dbReference type="InterPro" id="IPR015797">
    <property type="entry name" value="NUDIX_hydrolase-like_dom_sf"/>
</dbReference>
<evidence type="ECO:0000256" key="9">
    <source>
        <dbReference type="ARBA" id="ARBA00033994"/>
    </source>
</evidence>
<keyword evidence="5" id="KW-0963">Cytoplasm</keyword>
<dbReference type="GO" id="GO:0005634">
    <property type="term" value="C:nucleus"/>
    <property type="evidence" value="ECO:0007669"/>
    <property type="project" value="TreeGrafter"/>
</dbReference>
<dbReference type="PROSITE" id="PS00893">
    <property type="entry name" value="NUDIX_BOX"/>
    <property type="match status" value="1"/>
</dbReference>
<organism evidence="11">
    <name type="scientific">Melanaphis sacchari</name>
    <dbReference type="NCBI Taxonomy" id="742174"/>
    <lineage>
        <taxon>Eukaryota</taxon>
        <taxon>Metazoa</taxon>
        <taxon>Ecdysozoa</taxon>
        <taxon>Arthropoda</taxon>
        <taxon>Hexapoda</taxon>
        <taxon>Insecta</taxon>
        <taxon>Pterygota</taxon>
        <taxon>Neoptera</taxon>
        <taxon>Paraneoptera</taxon>
        <taxon>Hemiptera</taxon>
        <taxon>Sternorrhyncha</taxon>
        <taxon>Aphidomorpha</taxon>
        <taxon>Aphidoidea</taxon>
        <taxon>Aphididae</taxon>
        <taxon>Aphidini</taxon>
        <taxon>Melanaphis</taxon>
    </lineage>
</organism>
<dbReference type="GO" id="GO:1901907">
    <property type="term" value="P:diadenosine pentaphosphate catabolic process"/>
    <property type="evidence" value="ECO:0007669"/>
    <property type="project" value="TreeGrafter"/>
</dbReference>
<evidence type="ECO:0000256" key="6">
    <source>
        <dbReference type="ARBA" id="ARBA00022723"/>
    </source>
</evidence>
<dbReference type="GO" id="GO:0034431">
    <property type="term" value="F:bis(5'-adenosyl)-hexaphosphatase activity"/>
    <property type="evidence" value="ECO:0007669"/>
    <property type="project" value="TreeGrafter"/>
</dbReference>
<sequence length="152" mass="17600">MKDKPNSTRIYDEDGFRRRAACICVRNDSDEVLLVTSSSRPEQWIVPGGGIEPEEEPSATALREVVEEAGVVGRLHRRLGTFEDRTHIRRHRTDVFVMIVTEELAEWEDSLGIGRKRKWFKLEDALNMLRLHKPTQHTYLESFALNKQKANI</sequence>
<dbReference type="FunFam" id="3.90.79.10:FF:000002">
    <property type="entry name" value="diphosphoinositol polyphosphate phosphohydrolase 1"/>
    <property type="match status" value="1"/>
</dbReference>
<dbReference type="CDD" id="cd04666">
    <property type="entry name" value="NUDIX_DIPP2_like_Nudt4"/>
    <property type="match status" value="1"/>
</dbReference>
<evidence type="ECO:0000256" key="3">
    <source>
        <dbReference type="ARBA" id="ARBA00008266"/>
    </source>
</evidence>
<evidence type="ECO:0000256" key="5">
    <source>
        <dbReference type="ARBA" id="ARBA00022490"/>
    </source>
</evidence>
<dbReference type="Pfam" id="PF00293">
    <property type="entry name" value="NUDIX"/>
    <property type="match status" value="1"/>
</dbReference>
<gene>
    <name evidence="11" type="primary">NUDT4</name>
</gene>
<protein>
    <recommendedName>
        <fullName evidence="4">diphosphoinositol-polyphosphate diphosphatase</fullName>
        <ecNumber evidence="4">3.6.1.52</ecNumber>
    </recommendedName>
</protein>
<name>A0A2H8TIA2_9HEMI</name>
<dbReference type="InterPro" id="IPR047198">
    <property type="entry name" value="DDP-like_NUDIX"/>
</dbReference>
<dbReference type="GO" id="GO:1901911">
    <property type="term" value="P:adenosine 5'-(hexahydrogen pentaphosphate) catabolic process"/>
    <property type="evidence" value="ECO:0007669"/>
    <property type="project" value="TreeGrafter"/>
</dbReference>
<comment type="subcellular location">
    <subcellularLocation>
        <location evidence="2">Cytoplasm</location>
    </subcellularLocation>
</comment>
<dbReference type="GO" id="GO:0034432">
    <property type="term" value="F:bis(5'-adenosyl)-pentaphosphatase activity"/>
    <property type="evidence" value="ECO:0007669"/>
    <property type="project" value="TreeGrafter"/>
</dbReference>
<dbReference type="OrthoDB" id="2011998at2759"/>
<comment type="cofactor">
    <cofactor evidence="1">
        <name>Mg(2+)</name>
        <dbReference type="ChEBI" id="CHEBI:18420"/>
    </cofactor>
</comment>
<dbReference type="GO" id="GO:0046872">
    <property type="term" value="F:metal ion binding"/>
    <property type="evidence" value="ECO:0007669"/>
    <property type="project" value="UniProtKB-KW"/>
</dbReference>
<dbReference type="GO" id="GO:0008486">
    <property type="term" value="F:diphosphoinositol-polyphosphate diphosphatase activity"/>
    <property type="evidence" value="ECO:0007669"/>
    <property type="project" value="UniProtKB-EC"/>
</dbReference>
<comment type="similarity">
    <text evidence="3">Belongs to the Nudix hydrolase family. DIPP subfamily.</text>
</comment>
<dbReference type="Gene3D" id="3.90.79.10">
    <property type="entry name" value="Nucleoside Triphosphate Pyrophosphohydrolase"/>
    <property type="match status" value="1"/>
</dbReference>
<keyword evidence="8" id="KW-0460">Magnesium</keyword>
<dbReference type="EMBL" id="GFXV01002039">
    <property type="protein sequence ID" value="MBW13844.1"/>
    <property type="molecule type" value="Transcribed_RNA"/>
</dbReference>
<dbReference type="InterPro" id="IPR020084">
    <property type="entry name" value="NUDIX_hydrolase_CS"/>
</dbReference>
<comment type="catalytic activity">
    <reaction evidence="9">
        <text>diphospho-myo-inositol polyphosphate + H2O = myo-inositol polyphosphate + phosphate.</text>
        <dbReference type="EC" id="3.6.1.52"/>
    </reaction>
</comment>
<dbReference type="PROSITE" id="PS51462">
    <property type="entry name" value="NUDIX"/>
    <property type="match status" value="1"/>
</dbReference>
<dbReference type="SUPFAM" id="SSF55811">
    <property type="entry name" value="Nudix"/>
    <property type="match status" value="1"/>
</dbReference>
<dbReference type="GO" id="GO:0071543">
    <property type="term" value="P:diphosphoinositol polyphosphate metabolic process"/>
    <property type="evidence" value="ECO:0007669"/>
    <property type="project" value="TreeGrafter"/>
</dbReference>
<evidence type="ECO:0000256" key="7">
    <source>
        <dbReference type="ARBA" id="ARBA00022801"/>
    </source>
</evidence>
<keyword evidence="7 11" id="KW-0378">Hydrolase</keyword>
<dbReference type="PANTHER" id="PTHR12629">
    <property type="entry name" value="DIPHOSPHOINOSITOL POLYPHOSPHATE PHOSPHOHYDROLASE"/>
    <property type="match status" value="1"/>
</dbReference>
<reference evidence="11" key="1">
    <citation type="submission" date="2017-10" db="EMBL/GenBank/DDBJ databases">
        <title>Transcriptome Assembly of Sugarcane Aphid Adults.</title>
        <authorList>
            <person name="Scully E.D."/>
            <person name="Palmer N.A."/>
            <person name="Geib S.M."/>
            <person name="Sarath G."/>
            <person name="Sattler S.E."/>
        </authorList>
    </citation>
    <scope>NUCLEOTIDE SEQUENCE</scope>
    <source>
        <tissue evidence="11">Whole body</tissue>
    </source>
</reference>
<feature type="domain" description="Nudix hydrolase" evidence="10">
    <location>
        <begin position="16"/>
        <end position="144"/>
    </location>
</feature>
<dbReference type="InterPro" id="IPR000086">
    <property type="entry name" value="NUDIX_hydrolase_dom"/>
</dbReference>
<evidence type="ECO:0000256" key="4">
    <source>
        <dbReference type="ARBA" id="ARBA00012527"/>
    </source>
</evidence>
<evidence type="ECO:0000259" key="10">
    <source>
        <dbReference type="PROSITE" id="PS51462"/>
    </source>
</evidence>
<keyword evidence="6" id="KW-0479">Metal-binding</keyword>
<proteinExistence type="inferred from homology"/>
<accession>A0A2H8TIA2</accession>
<dbReference type="GO" id="GO:0000298">
    <property type="term" value="F:endopolyphosphatase activity"/>
    <property type="evidence" value="ECO:0007669"/>
    <property type="project" value="TreeGrafter"/>
</dbReference>
<dbReference type="GO" id="GO:1901909">
    <property type="term" value="P:diadenosine hexaphosphate catabolic process"/>
    <property type="evidence" value="ECO:0007669"/>
    <property type="project" value="TreeGrafter"/>
</dbReference>
<evidence type="ECO:0000256" key="2">
    <source>
        <dbReference type="ARBA" id="ARBA00004496"/>
    </source>
</evidence>
<dbReference type="GO" id="GO:0005737">
    <property type="term" value="C:cytoplasm"/>
    <property type="evidence" value="ECO:0007669"/>
    <property type="project" value="UniProtKB-SubCell"/>
</dbReference>